<dbReference type="EMBL" id="BDIP01001659">
    <property type="protein sequence ID" value="GIQ84874.1"/>
    <property type="molecule type" value="Genomic_DNA"/>
</dbReference>
<organism evidence="1 2">
    <name type="scientific">Kipferlia bialata</name>
    <dbReference type="NCBI Taxonomy" id="797122"/>
    <lineage>
        <taxon>Eukaryota</taxon>
        <taxon>Metamonada</taxon>
        <taxon>Carpediemonas-like organisms</taxon>
        <taxon>Kipferlia</taxon>
    </lineage>
</organism>
<reference evidence="1 2" key="1">
    <citation type="journal article" date="2018" name="PLoS ONE">
        <title>The draft genome of Kipferlia bialata reveals reductive genome evolution in fornicate parasites.</title>
        <authorList>
            <person name="Tanifuji G."/>
            <person name="Takabayashi S."/>
            <person name="Kume K."/>
            <person name="Takagi M."/>
            <person name="Nakayama T."/>
            <person name="Kamikawa R."/>
            <person name="Inagaki Y."/>
            <person name="Hashimoto T."/>
        </authorList>
    </citation>
    <scope>NUCLEOTIDE SEQUENCE [LARGE SCALE GENOMIC DNA]</scope>
    <source>
        <strain evidence="1">NY0173</strain>
    </source>
</reference>
<evidence type="ECO:0000313" key="2">
    <source>
        <dbReference type="Proteomes" id="UP000265618"/>
    </source>
</evidence>
<dbReference type="AlphaFoldDB" id="A0A9K3D092"/>
<keyword evidence="2" id="KW-1185">Reference proteome</keyword>
<comment type="caution">
    <text evidence="1">The sequence shown here is derived from an EMBL/GenBank/DDBJ whole genome shotgun (WGS) entry which is preliminary data.</text>
</comment>
<sequence length="214" mass="22931">MCSDIQATDPSGNVVEGELRLPSLPRTVGHAEGTIKFTTRGRHTVTLTYRGKVLCTAETKVVDTFNAETVSEGGSISLIGRKVSFDPVSDSLHASSPRGSSGQSFKAFGVRPLDLSDGQRTSVMVKVESNSDEPVLVGFCPVDKPGSFFGAPVPKRYNGMPITVYLDGTEAKISYIRDANGEAREFAQIDGMTETHLLCLIKIPTCGGWAKFIA</sequence>
<proteinExistence type="predicted"/>
<protein>
    <submittedName>
        <fullName evidence="1">Uncharacterized protein</fullName>
    </submittedName>
</protein>
<gene>
    <name evidence="1" type="ORF">KIPB_006452</name>
</gene>
<accession>A0A9K3D092</accession>
<evidence type="ECO:0000313" key="1">
    <source>
        <dbReference type="EMBL" id="GIQ84874.1"/>
    </source>
</evidence>
<dbReference type="Proteomes" id="UP000265618">
    <property type="component" value="Unassembled WGS sequence"/>
</dbReference>
<name>A0A9K3D092_9EUKA</name>